<dbReference type="SMART" id="SM01323">
    <property type="entry name" value="YajC"/>
    <property type="match status" value="1"/>
</dbReference>
<evidence type="ECO:0000256" key="5">
    <source>
        <dbReference type="ARBA" id="ARBA00022475"/>
    </source>
</evidence>
<evidence type="ECO:0000256" key="2">
    <source>
        <dbReference type="ARBA" id="ARBA00006742"/>
    </source>
</evidence>
<dbReference type="EMBL" id="AATS01000011">
    <property type="protein sequence ID" value="EAU54155.1"/>
    <property type="molecule type" value="Genomic_DNA"/>
</dbReference>
<keyword evidence="13" id="KW-1185">Reference proteome</keyword>
<sequence length="93" mass="10084">MAEGVGGPGGGIASLLPLALIMVIFYFLLVRPQQKKVKEHRTIIEALKKGDKVITGGGFYGTVVDVKDDFLKVEIAENVRVKIKRDTITGLSD</sequence>
<dbReference type="NCBIfam" id="TIGR00739">
    <property type="entry name" value="yajC"/>
    <property type="match status" value="1"/>
</dbReference>
<dbReference type="PANTHER" id="PTHR33909">
    <property type="entry name" value="SEC TRANSLOCON ACCESSORY COMPLEX SUBUNIT YAJC"/>
    <property type="match status" value="1"/>
</dbReference>
<dbReference type="InParanoid" id="Q0EY71"/>
<dbReference type="HOGENOM" id="CLU_116157_5_2_0"/>
<evidence type="ECO:0000256" key="10">
    <source>
        <dbReference type="ARBA" id="ARBA00023136"/>
    </source>
</evidence>
<reference evidence="12 13" key="1">
    <citation type="submission" date="2006-09" db="EMBL/GenBank/DDBJ databases">
        <authorList>
            <person name="Emerson D."/>
            <person name="Ferriera S."/>
            <person name="Johnson J."/>
            <person name="Kravitz S."/>
            <person name="Halpern A."/>
            <person name="Remington K."/>
            <person name="Beeson K."/>
            <person name="Tran B."/>
            <person name="Rogers Y.-H."/>
            <person name="Friedman R."/>
            <person name="Venter J.C."/>
        </authorList>
    </citation>
    <scope>NUCLEOTIDE SEQUENCE [LARGE SCALE GENOMIC DNA]</scope>
    <source>
        <strain evidence="12 13">PV-1</strain>
    </source>
</reference>
<organism evidence="12 13">
    <name type="scientific">Mariprofundus ferrooxydans PV-1</name>
    <dbReference type="NCBI Taxonomy" id="314345"/>
    <lineage>
        <taxon>Bacteria</taxon>
        <taxon>Pseudomonadati</taxon>
        <taxon>Pseudomonadota</taxon>
        <taxon>Candidatius Mariprofundia</taxon>
        <taxon>Mariprofundales</taxon>
        <taxon>Mariprofundaceae</taxon>
        <taxon>Mariprofundus</taxon>
    </lineage>
</organism>
<name>Q0EY71_9PROT</name>
<evidence type="ECO:0000256" key="3">
    <source>
        <dbReference type="ARBA" id="ARBA00014962"/>
    </source>
</evidence>
<dbReference type="STRING" id="314344.AL013_04550"/>
<proteinExistence type="inferred from homology"/>
<evidence type="ECO:0000256" key="8">
    <source>
        <dbReference type="ARBA" id="ARBA00022989"/>
    </source>
</evidence>
<keyword evidence="4" id="KW-0813">Transport</keyword>
<dbReference type="InterPro" id="IPR003849">
    <property type="entry name" value="Preprotein_translocase_YajC"/>
</dbReference>
<evidence type="ECO:0000256" key="6">
    <source>
        <dbReference type="ARBA" id="ARBA00022692"/>
    </source>
</evidence>
<dbReference type="PRINTS" id="PR01853">
    <property type="entry name" value="YAJCTRNLCASE"/>
</dbReference>
<evidence type="ECO:0000313" key="13">
    <source>
        <dbReference type="Proteomes" id="UP000005297"/>
    </source>
</evidence>
<dbReference type="GO" id="GO:0015031">
    <property type="term" value="P:protein transport"/>
    <property type="evidence" value="ECO:0007669"/>
    <property type="project" value="UniProtKB-KW"/>
</dbReference>
<keyword evidence="10 11" id="KW-0472">Membrane</keyword>
<evidence type="ECO:0000256" key="7">
    <source>
        <dbReference type="ARBA" id="ARBA00022927"/>
    </source>
</evidence>
<evidence type="ECO:0000256" key="11">
    <source>
        <dbReference type="SAM" id="Phobius"/>
    </source>
</evidence>
<dbReference type="GO" id="GO:0005886">
    <property type="term" value="C:plasma membrane"/>
    <property type="evidence" value="ECO:0007669"/>
    <property type="project" value="UniProtKB-SubCell"/>
</dbReference>
<keyword evidence="5" id="KW-1003">Cell membrane</keyword>
<gene>
    <name evidence="12" type="ORF">SPV1_05322</name>
</gene>
<keyword evidence="9" id="KW-0811">Translocation</keyword>
<keyword evidence="7" id="KW-0653">Protein transport</keyword>
<keyword evidence="8 11" id="KW-1133">Transmembrane helix</keyword>
<dbReference type="AlphaFoldDB" id="Q0EY71"/>
<dbReference type="PANTHER" id="PTHR33909:SF1">
    <property type="entry name" value="SEC TRANSLOCON ACCESSORY COMPLEX SUBUNIT YAJC"/>
    <property type="match status" value="1"/>
</dbReference>
<protein>
    <recommendedName>
        <fullName evidence="3">Sec translocon accessory complex subunit YajC</fullName>
    </recommendedName>
</protein>
<comment type="caution">
    <text evidence="12">The sequence shown here is derived from an EMBL/GenBank/DDBJ whole genome shotgun (WGS) entry which is preliminary data.</text>
</comment>
<comment type="similarity">
    <text evidence="2">Belongs to the YajC family.</text>
</comment>
<evidence type="ECO:0000313" key="12">
    <source>
        <dbReference type="EMBL" id="EAU54155.1"/>
    </source>
</evidence>
<evidence type="ECO:0000256" key="4">
    <source>
        <dbReference type="ARBA" id="ARBA00022448"/>
    </source>
</evidence>
<evidence type="ECO:0000256" key="1">
    <source>
        <dbReference type="ARBA" id="ARBA00004162"/>
    </source>
</evidence>
<comment type="subcellular location">
    <subcellularLocation>
        <location evidence="1">Cell membrane</location>
        <topology evidence="1">Single-pass membrane protein</topology>
    </subcellularLocation>
</comment>
<keyword evidence="6 11" id="KW-0812">Transmembrane</keyword>
<accession>Q0EY71</accession>
<dbReference type="Proteomes" id="UP000005297">
    <property type="component" value="Unassembled WGS sequence"/>
</dbReference>
<feature type="transmembrane region" description="Helical" evidence="11">
    <location>
        <begin position="12"/>
        <end position="30"/>
    </location>
</feature>
<dbReference type="Pfam" id="PF02699">
    <property type="entry name" value="YajC"/>
    <property type="match status" value="1"/>
</dbReference>
<dbReference type="FunCoup" id="Q0EY71">
    <property type="interactions" value="243"/>
</dbReference>
<evidence type="ECO:0000256" key="9">
    <source>
        <dbReference type="ARBA" id="ARBA00023010"/>
    </source>
</evidence>
<dbReference type="eggNOG" id="COG1862">
    <property type="taxonomic scope" value="Bacteria"/>
</dbReference>